<sequence length="165" mass="18799">MSVAHSSFLNALTALQARLEIHPNESDRILVSALVAWDCYVKALAKELLVEKYAEVLTTDLGSVMETRLNNDLACYDFYDSETVRILFKNYFSVDITQHWSIVGCKDALEACQKLDRYQSERYQVEHSSESNVTPLHAFTDNPLCMLLLIVNLGKATQEFAERCR</sequence>
<evidence type="ECO:0000313" key="1">
    <source>
        <dbReference type="EMBL" id="NMR68672.1"/>
    </source>
</evidence>
<dbReference type="EMBL" id="JABCJR010000002">
    <property type="protein sequence ID" value="NMR68672.1"/>
    <property type="molecule type" value="Genomic_DNA"/>
</dbReference>
<reference evidence="2" key="3">
    <citation type="journal article" date="2018" name="Nature">
        <title>A major lineage of non-tailed dsDNA viruses as unrecognized killers of marine bacteria.</title>
        <authorList>
            <person name="Kauffman K.M."/>
            <person name="Hussain F.A."/>
            <person name="Yang J."/>
            <person name="Arevalo P."/>
            <person name="Brown J.M."/>
            <person name="Chang W.K."/>
            <person name="VanInsberghe D."/>
            <person name="Elsherbini J."/>
            <person name="Sharma R.S."/>
            <person name="Cutler M.B."/>
            <person name="Kelly L."/>
            <person name="Polz M.F."/>
        </authorList>
    </citation>
    <scope>NUCLEOTIDE SEQUENCE</scope>
    <source>
        <strain evidence="2">10N.222.49.A5</strain>
    </source>
</reference>
<organism evidence="2 3">
    <name type="scientific">Vibrio breoganii</name>
    <dbReference type="NCBI Taxonomy" id="553239"/>
    <lineage>
        <taxon>Bacteria</taxon>
        <taxon>Pseudomonadati</taxon>
        <taxon>Pseudomonadota</taxon>
        <taxon>Gammaproteobacteria</taxon>
        <taxon>Vibrionales</taxon>
        <taxon>Vibrionaceae</taxon>
        <taxon>Vibrio</taxon>
    </lineage>
</organism>
<dbReference type="RefSeq" id="WP_102329433.1">
    <property type="nucleotide sequence ID" value="NZ_JABBXC010000002.1"/>
</dbReference>
<evidence type="ECO:0000313" key="3">
    <source>
        <dbReference type="Proteomes" id="UP000235611"/>
    </source>
</evidence>
<evidence type="ECO:0008006" key="5">
    <source>
        <dbReference type="Google" id="ProtNLM"/>
    </source>
</evidence>
<name>A0AAP8MY87_9VIBR</name>
<reference evidence="2" key="2">
    <citation type="submission" date="2016-07" db="EMBL/GenBank/DDBJ databases">
        <authorList>
            <person name="Kauffman K."/>
            <person name="Arevalo P."/>
            <person name="Polz M.F."/>
        </authorList>
    </citation>
    <scope>NUCLEOTIDE SEQUENCE</scope>
    <source>
        <strain evidence="2">10N.222.49.A5</strain>
    </source>
</reference>
<comment type="caution">
    <text evidence="2">The sequence shown here is derived from an EMBL/GenBank/DDBJ whole genome shotgun (WGS) entry which is preliminary data.</text>
</comment>
<dbReference type="Proteomes" id="UP000235611">
    <property type="component" value="Unassembled WGS sequence"/>
</dbReference>
<evidence type="ECO:0000313" key="4">
    <source>
        <dbReference type="Proteomes" id="UP000590068"/>
    </source>
</evidence>
<accession>A0AAP8MY87</accession>
<dbReference type="Proteomes" id="UP000590068">
    <property type="component" value="Unassembled WGS sequence"/>
</dbReference>
<reference evidence="1 4" key="4">
    <citation type="submission" date="2020-04" db="EMBL/GenBank/DDBJ databases">
        <title>WGS-Seq of Vibrio isolated by the O'Toole Lab.</title>
        <authorList>
            <person name="Mckone K.P."/>
            <person name="Whitaker R."/>
            <person name="Sevigney J.L."/>
            <person name="Herring J.B."/>
            <person name="O'Toole G."/>
        </authorList>
    </citation>
    <scope>NUCLEOTIDE SEQUENCE [LARGE SCALE GENOMIC DNA]</scope>
    <source>
        <strain evidence="1 4">BS_02</strain>
    </source>
</reference>
<evidence type="ECO:0000313" key="2">
    <source>
        <dbReference type="EMBL" id="PMP13098.1"/>
    </source>
</evidence>
<reference evidence="3" key="1">
    <citation type="submission" date="2016-07" db="EMBL/GenBank/DDBJ databases">
        <title>Nontailed viruses are major unrecognized killers of bacteria in the ocean.</title>
        <authorList>
            <person name="Kauffman K."/>
            <person name="Hussain F."/>
            <person name="Yang J."/>
            <person name="Arevalo P."/>
            <person name="Brown J."/>
            <person name="Cutler M."/>
            <person name="Kelly L."/>
            <person name="Polz M.F."/>
        </authorList>
    </citation>
    <scope>NUCLEOTIDE SEQUENCE [LARGE SCALE GENOMIC DNA]</scope>
    <source>
        <strain evidence="3">10N.222.49.A5</strain>
    </source>
</reference>
<proteinExistence type="predicted"/>
<dbReference type="EMBL" id="MDBO01000051">
    <property type="protein sequence ID" value="PMP13098.1"/>
    <property type="molecule type" value="Genomic_DNA"/>
</dbReference>
<keyword evidence="4" id="KW-1185">Reference proteome</keyword>
<gene>
    <name evidence="2" type="ORF">BCS93_05890</name>
    <name evidence="1" type="ORF">HJ568_01635</name>
</gene>
<protein>
    <recommendedName>
        <fullName evidence="5">RiboL-PSP-HEPN domain-containing protein</fullName>
    </recommendedName>
</protein>
<dbReference type="AlphaFoldDB" id="A0AAP8MY87"/>